<dbReference type="STRING" id="305900.GV64_09690"/>
<accession>A0A081KA02</accession>
<keyword evidence="3" id="KW-1185">Reference proteome</keyword>
<dbReference type="AlphaFoldDB" id="A0A081KA02"/>
<dbReference type="GO" id="GO:0005507">
    <property type="term" value="F:copper ion binding"/>
    <property type="evidence" value="ECO:0007669"/>
    <property type="project" value="TreeGrafter"/>
</dbReference>
<gene>
    <name evidence="2" type="ORF">GV64_09690</name>
</gene>
<dbReference type="EMBL" id="JOJP01000001">
    <property type="protein sequence ID" value="KEI70978.1"/>
    <property type="molecule type" value="Genomic_DNA"/>
</dbReference>
<protein>
    <recommendedName>
        <fullName evidence="4">Cation tolerance protein CutA</fullName>
    </recommendedName>
</protein>
<dbReference type="PANTHER" id="PTHR23419">
    <property type="entry name" value="DIVALENT CATION TOLERANCE CUTA-RELATED"/>
    <property type="match status" value="1"/>
</dbReference>
<dbReference type="GO" id="GO:0010038">
    <property type="term" value="P:response to metal ion"/>
    <property type="evidence" value="ECO:0007669"/>
    <property type="project" value="InterPro"/>
</dbReference>
<dbReference type="PANTHER" id="PTHR23419:SF8">
    <property type="entry name" value="FI09726P"/>
    <property type="match status" value="1"/>
</dbReference>
<dbReference type="Proteomes" id="UP000027997">
    <property type="component" value="Unassembled WGS sequence"/>
</dbReference>
<dbReference type="InterPro" id="IPR011322">
    <property type="entry name" value="N-reg_PII-like_a/b"/>
</dbReference>
<evidence type="ECO:0008006" key="4">
    <source>
        <dbReference type="Google" id="ProtNLM"/>
    </source>
</evidence>
<dbReference type="InterPro" id="IPR004323">
    <property type="entry name" value="Ion_tolerance_CutA"/>
</dbReference>
<sequence>MKNSTEFCMVQTTCPNQQEADAHARAIIKKRLGACVQSSPIHSYYMWEGEVQSDSEVLLRIKTTCERYTALEQYLKAEHSYDVPQVIMIPIENGLPEYLDWVREETTLSSQ</sequence>
<evidence type="ECO:0000313" key="2">
    <source>
        <dbReference type="EMBL" id="KEI70978.1"/>
    </source>
</evidence>
<proteinExistence type="inferred from homology"/>
<organism evidence="2 3">
    <name type="scientific">Endozoicomonas elysicola</name>
    <dbReference type="NCBI Taxonomy" id="305900"/>
    <lineage>
        <taxon>Bacteria</taxon>
        <taxon>Pseudomonadati</taxon>
        <taxon>Pseudomonadota</taxon>
        <taxon>Gammaproteobacteria</taxon>
        <taxon>Oceanospirillales</taxon>
        <taxon>Endozoicomonadaceae</taxon>
        <taxon>Endozoicomonas</taxon>
    </lineage>
</organism>
<dbReference type="eggNOG" id="COG1324">
    <property type="taxonomic scope" value="Bacteria"/>
</dbReference>
<comment type="caution">
    <text evidence="2">The sequence shown here is derived from an EMBL/GenBank/DDBJ whole genome shotgun (WGS) entry which is preliminary data.</text>
</comment>
<dbReference type="Gene3D" id="3.30.70.120">
    <property type="match status" value="1"/>
</dbReference>
<reference evidence="2 3" key="1">
    <citation type="submission" date="2014-06" db="EMBL/GenBank/DDBJ databases">
        <title>Whole Genome Sequences of Three Symbiotic Endozoicomonas Bacteria.</title>
        <authorList>
            <person name="Neave M.J."/>
            <person name="Apprill A."/>
            <person name="Voolstra C.R."/>
        </authorList>
    </citation>
    <scope>NUCLEOTIDE SEQUENCE [LARGE SCALE GENOMIC DNA]</scope>
    <source>
        <strain evidence="2 3">DSM 22380</strain>
    </source>
</reference>
<evidence type="ECO:0000256" key="1">
    <source>
        <dbReference type="ARBA" id="ARBA00010169"/>
    </source>
</evidence>
<dbReference type="SUPFAM" id="SSF54913">
    <property type="entry name" value="GlnB-like"/>
    <property type="match status" value="1"/>
</dbReference>
<evidence type="ECO:0000313" key="3">
    <source>
        <dbReference type="Proteomes" id="UP000027997"/>
    </source>
</evidence>
<name>A0A081KA02_9GAMM</name>
<comment type="similarity">
    <text evidence="1">Belongs to the CutA family.</text>
</comment>
<dbReference type="Pfam" id="PF03091">
    <property type="entry name" value="CutA1"/>
    <property type="match status" value="1"/>
</dbReference>
<dbReference type="InterPro" id="IPR015867">
    <property type="entry name" value="N-reg_PII/ATP_PRibTrfase_C"/>
</dbReference>